<comment type="caution">
    <text evidence="1">The sequence shown here is derived from an EMBL/GenBank/DDBJ whole genome shotgun (WGS) entry which is preliminary data.</text>
</comment>
<reference evidence="1" key="1">
    <citation type="submission" date="2019-11" db="EMBL/GenBank/DDBJ databases">
        <title>Nori genome reveals adaptations in red seaweeds to the harsh intertidal environment.</title>
        <authorList>
            <person name="Wang D."/>
            <person name="Mao Y."/>
        </authorList>
    </citation>
    <scope>NUCLEOTIDE SEQUENCE</scope>
    <source>
        <tissue evidence="1">Gametophyte</tissue>
    </source>
</reference>
<sequence length="406" mass="42127">MTETGAILGALAVQLVVALAELVAAHVANSHALTIAATLSAIDGATFVLALLPAWLRVHSSPHARASFGSDRAEVLVAFVSVSILIALCVSMSISAARSLFGQPEPVHGGLVFVTASVALVGNFVMATILSCCGMSGGGTAPAGRPAREPVDEQELREMDVLRHHGPDGHEDSDGGGAADSTDGLALQGPGINMNVAAVKAHLWADLGENITVIAAGIIMVLRPHWLFVDPLFSLFVAAGVMVSNAPLVREAVYILCEWAPPGVDISATADRVAATPGVVDMSALRVWSISSTRVCASVHIALAAHADWDESVAAVRRVLRKESGARDIFVDALPLAVYRKVRDEDDVDDEYVDEGAATAAALAPEERVRLAGWSSLVSSSVGSVSPGASEQRAAVRSRPSESADC</sequence>
<gene>
    <name evidence="1" type="ORF">I4F81_011708</name>
</gene>
<dbReference type="EMBL" id="CM020620">
    <property type="protein sequence ID" value="KAK1869228.1"/>
    <property type="molecule type" value="Genomic_DNA"/>
</dbReference>
<evidence type="ECO:0000313" key="2">
    <source>
        <dbReference type="Proteomes" id="UP000798662"/>
    </source>
</evidence>
<keyword evidence="2" id="KW-1185">Reference proteome</keyword>
<protein>
    <submittedName>
        <fullName evidence="1">Uncharacterized protein</fullName>
    </submittedName>
</protein>
<accession>A0ACC3CGL4</accession>
<proteinExistence type="predicted"/>
<name>A0ACC3CGL4_PYRYE</name>
<organism evidence="1 2">
    <name type="scientific">Pyropia yezoensis</name>
    <name type="common">Susabi-nori</name>
    <name type="synonym">Porphyra yezoensis</name>
    <dbReference type="NCBI Taxonomy" id="2788"/>
    <lineage>
        <taxon>Eukaryota</taxon>
        <taxon>Rhodophyta</taxon>
        <taxon>Bangiophyceae</taxon>
        <taxon>Bangiales</taxon>
        <taxon>Bangiaceae</taxon>
        <taxon>Pyropia</taxon>
    </lineage>
</organism>
<dbReference type="Proteomes" id="UP000798662">
    <property type="component" value="Chromosome 3"/>
</dbReference>
<evidence type="ECO:0000313" key="1">
    <source>
        <dbReference type="EMBL" id="KAK1869228.1"/>
    </source>
</evidence>